<dbReference type="GO" id="GO:0000049">
    <property type="term" value="F:tRNA binding"/>
    <property type="evidence" value="ECO:0007669"/>
    <property type="project" value="UniProtKB-KW"/>
</dbReference>
<feature type="binding site" evidence="14">
    <location>
        <position position="640"/>
    </location>
    <ligand>
        <name>Zn(2+)</name>
        <dbReference type="ChEBI" id="CHEBI:29105"/>
    </ligand>
</feature>
<keyword evidence="2 14" id="KW-0963">Cytoplasm</keyword>
<feature type="binding site" evidence="14">
    <location>
        <position position="538"/>
    </location>
    <ligand>
        <name>Zn(2+)</name>
        <dbReference type="ChEBI" id="CHEBI:29105"/>
    </ligand>
</feature>
<keyword evidence="3 14" id="KW-0820">tRNA-binding</keyword>
<dbReference type="PROSITE" id="PS50860">
    <property type="entry name" value="AA_TRNA_LIGASE_II_ALA"/>
    <property type="match status" value="1"/>
</dbReference>
<feature type="domain" description="Alanyl-transfer RNA synthetases family profile" evidence="16">
    <location>
        <begin position="4"/>
        <end position="683"/>
    </location>
</feature>
<dbReference type="Gene3D" id="3.30.980.10">
    <property type="entry name" value="Threonyl-trna Synthetase, Chain A, domain 2"/>
    <property type="match status" value="1"/>
</dbReference>
<dbReference type="Gene3D" id="2.40.30.130">
    <property type="match status" value="1"/>
</dbReference>
<dbReference type="Pfam" id="PF07973">
    <property type="entry name" value="tRNA_SAD"/>
    <property type="match status" value="1"/>
</dbReference>
<dbReference type="Gene3D" id="3.30.54.20">
    <property type="match status" value="1"/>
</dbReference>
<evidence type="ECO:0000256" key="11">
    <source>
        <dbReference type="ARBA" id="ARBA00023146"/>
    </source>
</evidence>
<evidence type="ECO:0000256" key="2">
    <source>
        <dbReference type="ARBA" id="ARBA00022490"/>
    </source>
</evidence>
<evidence type="ECO:0000256" key="10">
    <source>
        <dbReference type="ARBA" id="ARBA00022917"/>
    </source>
</evidence>
<dbReference type="AlphaFoldDB" id="A0A0L0MJY7"/>
<dbReference type="GO" id="GO:0006419">
    <property type="term" value="P:alanyl-tRNA aminoacylation"/>
    <property type="evidence" value="ECO:0007669"/>
    <property type="project" value="UniProtKB-UniRule"/>
</dbReference>
<dbReference type="SUPFAM" id="SSF55186">
    <property type="entry name" value="ThrRS/AlaRS common domain"/>
    <property type="match status" value="1"/>
</dbReference>
<dbReference type="InterPro" id="IPR045864">
    <property type="entry name" value="aa-tRNA-synth_II/BPL/LPL"/>
</dbReference>
<evidence type="ECO:0000256" key="15">
    <source>
        <dbReference type="SAM" id="Coils"/>
    </source>
</evidence>
<protein>
    <recommendedName>
        <fullName evidence="14">Alanine--tRNA ligase</fullName>
        <ecNumber evidence="14">6.1.1.7</ecNumber>
    </recommendedName>
    <alternativeName>
        <fullName evidence="14">Alanyl-tRNA synthetase</fullName>
        <shortName evidence="14">AlaRS</shortName>
    </alternativeName>
</protein>
<dbReference type="SMART" id="SM00863">
    <property type="entry name" value="tRNA_SAD"/>
    <property type="match status" value="1"/>
</dbReference>
<dbReference type="SUPFAM" id="SSF50447">
    <property type="entry name" value="Translation proteins"/>
    <property type="match status" value="1"/>
</dbReference>
<comment type="similarity">
    <text evidence="1 14">Belongs to the class-II aminoacyl-tRNA synthetase family.</text>
</comment>
<dbReference type="InterPro" id="IPR023033">
    <property type="entry name" value="Ala_tRNA_ligase_euk/bac"/>
</dbReference>
<dbReference type="GO" id="GO:0005829">
    <property type="term" value="C:cytosol"/>
    <property type="evidence" value="ECO:0007669"/>
    <property type="project" value="TreeGrafter"/>
</dbReference>
<dbReference type="PANTHER" id="PTHR11777">
    <property type="entry name" value="ALANYL-TRNA SYNTHETASE"/>
    <property type="match status" value="1"/>
</dbReference>
<dbReference type="GO" id="GO:0008270">
    <property type="term" value="F:zinc ion binding"/>
    <property type="evidence" value="ECO:0007669"/>
    <property type="project" value="UniProtKB-UniRule"/>
</dbReference>
<keyword evidence="4 14" id="KW-0436">Ligase</keyword>
<accession>A0A0L0MJY7</accession>
<gene>
    <name evidence="14 17" type="primary">alaS</name>
    <name evidence="17" type="ORF">AlmWB_02020</name>
</gene>
<dbReference type="EC" id="6.1.1.7" evidence="14"/>
<keyword evidence="10 14" id="KW-0648">Protein biosynthesis</keyword>
<evidence type="ECO:0000256" key="14">
    <source>
        <dbReference type="HAMAP-Rule" id="MF_00036"/>
    </source>
</evidence>
<dbReference type="InterPro" id="IPR018165">
    <property type="entry name" value="Ala-tRNA-synth_IIc_core"/>
</dbReference>
<dbReference type="Proteomes" id="UP000037086">
    <property type="component" value="Unassembled WGS sequence"/>
</dbReference>
<dbReference type="InterPro" id="IPR009000">
    <property type="entry name" value="Transl_B-barrel_sf"/>
</dbReference>
<comment type="catalytic activity">
    <reaction evidence="13 14">
        <text>tRNA(Ala) + L-alanine + ATP = L-alanyl-tRNA(Ala) + AMP + diphosphate</text>
        <dbReference type="Rhea" id="RHEA:12540"/>
        <dbReference type="Rhea" id="RHEA-COMP:9657"/>
        <dbReference type="Rhea" id="RHEA-COMP:9923"/>
        <dbReference type="ChEBI" id="CHEBI:30616"/>
        <dbReference type="ChEBI" id="CHEBI:33019"/>
        <dbReference type="ChEBI" id="CHEBI:57972"/>
        <dbReference type="ChEBI" id="CHEBI:78442"/>
        <dbReference type="ChEBI" id="CHEBI:78497"/>
        <dbReference type="ChEBI" id="CHEBI:456215"/>
        <dbReference type="EC" id="6.1.1.7"/>
    </reaction>
</comment>
<evidence type="ECO:0000313" key="18">
    <source>
        <dbReference type="Proteomes" id="UP000037086"/>
    </source>
</evidence>
<organism evidence="17 18">
    <name type="scientific">Candidatus Phytoplasma phoenicium</name>
    <dbReference type="NCBI Taxonomy" id="198422"/>
    <lineage>
        <taxon>Bacteria</taxon>
        <taxon>Bacillati</taxon>
        <taxon>Mycoplasmatota</taxon>
        <taxon>Mollicutes</taxon>
        <taxon>Acholeplasmatales</taxon>
        <taxon>Acholeplasmataceae</taxon>
        <taxon>Candidatus Phytoplasma</taxon>
        <taxon>16SrIX (Pigeon pea witches'-broom group)</taxon>
    </lineage>
</organism>
<evidence type="ECO:0000259" key="16">
    <source>
        <dbReference type="PROSITE" id="PS50860"/>
    </source>
</evidence>
<feature type="coiled-coil region" evidence="15">
    <location>
        <begin position="727"/>
        <end position="754"/>
    </location>
</feature>
<evidence type="ECO:0000256" key="8">
    <source>
        <dbReference type="ARBA" id="ARBA00022840"/>
    </source>
</evidence>
<dbReference type="RefSeq" id="WP_050337231.1">
    <property type="nucleotide sequence ID" value="NZ_JPSQ01000039.1"/>
</dbReference>
<keyword evidence="8 14" id="KW-0067">ATP-binding</keyword>
<comment type="cofactor">
    <cofactor evidence="14">
        <name>Zn(2+)</name>
        <dbReference type="ChEBI" id="CHEBI:29105"/>
    </cofactor>
    <text evidence="14">Binds 1 zinc ion per subunit.</text>
</comment>
<dbReference type="PATRIC" id="fig|198422.3.peg.178"/>
<dbReference type="InterPro" id="IPR018162">
    <property type="entry name" value="Ala-tRNA-ligase_IIc_anticod-bd"/>
</dbReference>
<evidence type="ECO:0000256" key="12">
    <source>
        <dbReference type="ARBA" id="ARBA00024779"/>
    </source>
</evidence>
<dbReference type="Pfam" id="PF01411">
    <property type="entry name" value="tRNA-synt_2c"/>
    <property type="match status" value="1"/>
</dbReference>
<dbReference type="Gene3D" id="3.30.930.10">
    <property type="entry name" value="Bira Bifunctional Protein, Domain 2"/>
    <property type="match status" value="1"/>
</dbReference>
<feature type="binding site" evidence="14">
    <location>
        <position position="542"/>
    </location>
    <ligand>
        <name>Zn(2+)</name>
        <dbReference type="ChEBI" id="CHEBI:29105"/>
    </ligand>
</feature>
<dbReference type="InterPro" id="IPR018164">
    <property type="entry name" value="Ala-tRNA-synth_IIc_N"/>
</dbReference>
<evidence type="ECO:0000313" key="17">
    <source>
        <dbReference type="EMBL" id="KND62600.1"/>
    </source>
</evidence>
<feature type="binding site" evidence="14">
    <location>
        <position position="644"/>
    </location>
    <ligand>
        <name>Zn(2+)</name>
        <dbReference type="ChEBI" id="CHEBI:29105"/>
    </ligand>
</feature>
<evidence type="ECO:0000256" key="9">
    <source>
        <dbReference type="ARBA" id="ARBA00022884"/>
    </source>
</evidence>
<evidence type="ECO:0000256" key="3">
    <source>
        <dbReference type="ARBA" id="ARBA00022555"/>
    </source>
</evidence>
<dbReference type="FunFam" id="3.30.930.10:FF:000046">
    <property type="entry name" value="Alanine--tRNA ligase"/>
    <property type="match status" value="1"/>
</dbReference>
<keyword evidence="9 14" id="KW-0694">RNA-binding</keyword>
<dbReference type="EMBL" id="JPSQ01000039">
    <property type="protein sequence ID" value="KND62600.1"/>
    <property type="molecule type" value="Genomic_DNA"/>
</dbReference>
<evidence type="ECO:0000256" key="4">
    <source>
        <dbReference type="ARBA" id="ARBA00022598"/>
    </source>
</evidence>
<evidence type="ECO:0000256" key="6">
    <source>
        <dbReference type="ARBA" id="ARBA00022741"/>
    </source>
</evidence>
<dbReference type="OrthoDB" id="9803884at2"/>
<dbReference type="PRINTS" id="PR00980">
    <property type="entry name" value="TRNASYNTHALA"/>
</dbReference>
<evidence type="ECO:0000256" key="1">
    <source>
        <dbReference type="ARBA" id="ARBA00008226"/>
    </source>
</evidence>
<proteinExistence type="inferred from homology"/>
<keyword evidence="7 14" id="KW-0862">Zinc</keyword>
<evidence type="ECO:0000256" key="13">
    <source>
        <dbReference type="ARBA" id="ARBA00048300"/>
    </source>
</evidence>
<keyword evidence="5 14" id="KW-0479">Metal-binding</keyword>
<comment type="domain">
    <text evidence="14">Consists of three domains; the N-terminal catalytic domain, the editing domain and the C-terminal C-Ala domain. The editing domain removes incorrectly charged amino acids, while the C-Ala domain, along with tRNA(Ala), serves as a bridge to cooperatively bring together the editing and aminoacylation centers thus stimulating deacylation of misacylated tRNAs.</text>
</comment>
<evidence type="ECO:0000256" key="7">
    <source>
        <dbReference type="ARBA" id="ARBA00022833"/>
    </source>
</evidence>
<sequence>MKKLTSSEIRQIWLDFFVGKRHHLNPSVSLIPQEDPTLLWINAGITPLKKYFDGSQEPVFRRLVNCQKCLRTNDIDNIGKTSRHNTFFEMLGNFSIGDYFKKEAIDFAYELLTSPNGFALSVDRLYITYFEQDKETYHYWLQKNIKPQHLLPLKNNFWEIGEGPCGPCTEIFFDRGVQYDYRDQHLIAQEIENDRFIELWNIVFSQYNADHGVSRSEYSELPRKNIDTGAGLERLACVLQQTPTNFETDLFLPIIEQISFFSQIPYQGQRTFKIIADHIKTLVFGICDGAIFSNIGRGYVLRKILRKAVQQGQKLNFNKPFLFKLVEIVIKIMQEFYPDLLTKQKMIENIIQTEEEKFLITLASGKIQFKKFIYNQEISGANFFKLYDTYGLPKEIILEYASQQKVKVNVNEFKYFLQKQKDLSRKEQILQHDMKKQNSFFLEFRLPSIFIGYECFKICTKVLKVFEQGIVLEQTPFYATMGGQICDSGYINDIFVTKVTKLPYGQFLHQVPKGIFQEGQEVVASINIEQRIATALNHTATHLLYDALKKFLGEHIKQQGSFVGEQYLRFDFNHFDILSPKQLIQIENQVNQWIENQYSVMIKEMTLNETKKIKAQFLDNTSYQEQARVVQIGDVSIQLCGGTHAKNTKDLHRFTILDYYSIGSGVHRLEATTGKNLTLMLKKKIIPLIDEEQKILKKIKQNQKYLMNNNFMITPKIDISFSSYQDLQNLKHYLKSLNKDLNQIQKEVLKQQIQNILKKSHQFIPCKIEKELLIMIEEPIELHLLKVLLDHLFESLQTNFLCLCQKQPKQFLVLCKSKTVDIRNFINNIKPIINGYGGGNKYFGQICSPQLEKLNEFITKWKQFL</sequence>
<comment type="caution">
    <text evidence="17">The sequence shown here is derived from an EMBL/GenBank/DDBJ whole genome shotgun (WGS) entry which is preliminary data.</text>
</comment>
<comment type="subcellular location">
    <subcellularLocation>
        <location evidence="14">Cytoplasm</location>
    </subcellularLocation>
</comment>
<dbReference type="CDD" id="cd00673">
    <property type="entry name" value="AlaRS_core"/>
    <property type="match status" value="1"/>
</dbReference>
<keyword evidence="15" id="KW-0175">Coiled coil</keyword>
<dbReference type="PANTHER" id="PTHR11777:SF9">
    <property type="entry name" value="ALANINE--TRNA LIGASE, CYTOPLASMIC"/>
    <property type="match status" value="1"/>
</dbReference>
<dbReference type="InterPro" id="IPR012947">
    <property type="entry name" value="tRNA_SAD"/>
</dbReference>
<dbReference type="GO" id="GO:0002161">
    <property type="term" value="F:aminoacyl-tRNA deacylase activity"/>
    <property type="evidence" value="ECO:0007669"/>
    <property type="project" value="TreeGrafter"/>
</dbReference>
<reference evidence="17 18" key="1">
    <citation type="journal article" date="2015" name="BMC Microbiol.">
        <title>'Candidatus Phytoplasma phoenicium' associated with almond witches'-broom disease: from draft genome to genetic diversity among strain populations.</title>
        <authorList>
            <person name="Quaglino F."/>
            <person name="Kube M."/>
            <person name="Jawhari M."/>
            <person name="Abou-Jawdah Y."/>
            <person name="Siewert C."/>
            <person name="Choueiri E."/>
            <person name="Sobh H."/>
            <person name="Casati P."/>
            <person name="Tedeschi R."/>
            <person name="Molino Lova M."/>
            <person name="Alma A."/>
            <person name="Bianco P.A."/>
        </authorList>
    </citation>
    <scope>NUCLEOTIDE SEQUENCE [LARGE SCALE GENOMIC DNA]</scope>
    <source>
        <strain evidence="17 18">SA213</strain>
    </source>
</reference>
<dbReference type="Gene3D" id="3.10.310.40">
    <property type="match status" value="1"/>
</dbReference>
<dbReference type="SUPFAM" id="SSF101353">
    <property type="entry name" value="Putative anticodon-binding domain of alanyl-tRNA synthetase (AlaRS)"/>
    <property type="match status" value="1"/>
</dbReference>
<dbReference type="GO" id="GO:0004813">
    <property type="term" value="F:alanine-tRNA ligase activity"/>
    <property type="evidence" value="ECO:0007669"/>
    <property type="project" value="UniProtKB-UniRule"/>
</dbReference>
<keyword evidence="6 14" id="KW-0547">Nucleotide-binding</keyword>
<dbReference type="SUPFAM" id="SSF55681">
    <property type="entry name" value="Class II aaRS and biotin synthetases"/>
    <property type="match status" value="1"/>
</dbReference>
<dbReference type="InterPro" id="IPR018163">
    <property type="entry name" value="Thr/Ala-tRNA-synth_IIc_edit"/>
</dbReference>
<dbReference type="HAMAP" id="MF_00036_B">
    <property type="entry name" value="Ala_tRNA_synth_B"/>
    <property type="match status" value="1"/>
</dbReference>
<keyword evidence="18" id="KW-1185">Reference proteome</keyword>
<dbReference type="InterPro" id="IPR050058">
    <property type="entry name" value="Ala-tRNA_ligase"/>
</dbReference>
<comment type="function">
    <text evidence="12 14">Catalyzes the attachment of alanine to tRNA(Ala) in a two-step reaction: alanine is first activated by ATP to form Ala-AMP and then transferred to the acceptor end of tRNA(Ala). Also edits incorrectly charged Ser-tRNA(Ala) and Gly-tRNA(Ala) via its editing domain.</text>
</comment>
<dbReference type="InterPro" id="IPR002318">
    <property type="entry name" value="Ala-tRNA-lgiase_IIc"/>
</dbReference>
<evidence type="ECO:0000256" key="5">
    <source>
        <dbReference type="ARBA" id="ARBA00022723"/>
    </source>
</evidence>
<dbReference type="FunFam" id="3.30.980.10:FF:000004">
    <property type="entry name" value="Alanine--tRNA ligase, cytoplasmic"/>
    <property type="match status" value="1"/>
</dbReference>
<dbReference type="GO" id="GO:0005524">
    <property type="term" value="F:ATP binding"/>
    <property type="evidence" value="ECO:0007669"/>
    <property type="project" value="UniProtKB-UniRule"/>
</dbReference>
<dbReference type="NCBIfam" id="TIGR00344">
    <property type="entry name" value="alaS"/>
    <property type="match status" value="1"/>
</dbReference>
<name>A0A0L0MJY7_9MOLU</name>
<keyword evidence="11 14" id="KW-0030">Aminoacyl-tRNA synthetase</keyword>